<dbReference type="SMART" id="SM00460">
    <property type="entry name" value="TGc"/>
    <property type="match status" value="1"/>
</dbReference>
<evidence type="ECO:0000313" key="3">
    <source>
        <dbReference type="Proteomes" id="UP000447833"/>
    </source>
</evidence>
<comment type="caution">
    <text evidence="2">The sequence shown here is derived from an EMBL/GenBank/DDBJ whole genome shotgun (WGS) entry which is preliminary data.</text>
</comment>
<gene>
    <name evidence="2" type="ORF">GLW07_01395</name>
</gene>
<dbReference type="Proteomes" id="UP000447833">
    <property type="component" value="Unassembled WGS sequence"/>
</dbReference>
<evidence type="ECO:0000259" key="1">
    <source>
        <dbReference type="SMART" id="SM00460"/>
    </source>
</evidence>
<dbReference type="PANTHER" id="PTHR33490:SF6">
    <property type="entry name" value="SLL1049 PROTEIN"/>
    <property type="match status" value="1"/>
</dbReference>
<dbReference type="InterPro" id="IPR038765">
    <property type="entry name" value="Papain-like_cys_pep_sf"/>
</dbReference>
<dbReference type="AlphaFoldDB" id="A0A845ESE8"/>
<accession>A0A845ESE8</accession>
<organism evidence="2 3">
    <name type="scientific">Guptibacillus hwajinpoensis</name>
    <dbReference type="NCBI Taxonomy" id="208199"/>
    <lineage>
        <taxon>Bacteria</taxon>
        <taxon>Bacillati</taxon>
        <taxon>Bacillota</taxon>
        <taxon>Bacilli</taxon>
        <taxon>Bacillales</taxon>
        <taxon>Guptibacillaceae</taxon>
        <taxon>Guptibacillus</taxon>
    </lineage>
</organism>
<dbReference type="PANTHER" id="PTHR33490">
    <property type="entry name" value="BLR5614 PROTEIN-RELATED"/>
    <property type="match status" value="1"/>
</dbReference>
<evidence type="ECO:0000313" key="2">
    <source>
        <dbReference type="EMBL" id="MYL62000.1"/>
    </source>
</evidence>
<dbReference type="InterPro" id="IPR002931">
    <property type="entry name" value="Transglutaminase-like"/>
</dbReference>
<name>A0A845ESE8_9BACL</name>
<feature type="domain" description="Transglutaminase-like" evidence="1">
    <location>
        <begin position="172"/>
        <end position="239"/>
    </location>
</feature>
<protein>
    <submittedName>
        <fullName evidence="2">Transglutaminase family protein</fullName>
    </submittedName>
</protein>
<dbReference type="Pfam" id="PF01841">
    <property type="entry name" value="Transglut_core"/>
    <property type="match status" value="1"/>
</dbReference>
<dbReference type="Gene3D" id="3.10.620.30">
    <property type="match status" value="1"/>
</dbReference>
<dbReference type="SUPFAM" id="SSF54001">
    <property type="entry name" value="Cysteine proteinases"/>
    <property type="match status" value="1"/>
</dbReference>
<reference evidence="2 3" key="1">
    <citation type="submission" date="2019-11" db="EMBL/GenBank/DDBJ databases">
        <title>Genome sequences of 17 halophilic strains isolated from different environments.</title>
        <authorList>
            <person name="Furrow R.E."/>
        </authorList>
    </citation>
    <scope>NUCLEOTIDE SEQUENCE [LARGE SCALE GENOMIC DNA]</scope>
    <source>
        <strain evidence="2 3">22506_14_FS</strain>
    </source>
</reference>
<dbReference type="Pfam" id="PF08379">
    <property type="entry name" value="Bact_transglu_N"/>
    <property type="match status" value="1"/>
</dbReference>
<dbReference type="EMBL" id="WMEY01000001">
    <property type="protein sequence ID" value="MYL62000.1"/>
    <property type="molecule type" value="Genomic_DNA"/>
</dbReference>
<proteinExistence type="predicted"/>
<dbReference type="InterPro" id="IPR013589">
    <property type="entry name" value="Bac_transglu_N"/>
</dbReference>
<sequence length="288" mass="33253">MKYEVTQTNTYEYELPVRQSINQFRLRPLHDVQQTLHDYRVRIQPNSKTYGHTDYWGNYVETFYLWGEHQDLEIETVSTVEIHPLSLDVTLPLTDQQRTELHSESFKQAYTEYMIETDYTTISKHVMEEETRELWANAQDELDFAVKLNEHIYNTMEYVSGATNVETTAEKMLTHRTGVCQDYTHLMLALCRHRGIPARYVSGYIYIGENSAYRGDAATHAWLEVKVPGLAWIGLDPTNNAIAREQHIRIAVGRDYRDISPLKGVYIGGAQTLNVSVGVKNLEERVSG</sequence>
<dbReference type="RefSeq" id="WP_160917901.1">
    <property type="nucleotide sequence ID" value="NZ_WMEY01000001.1"/>
</dbReference>